<gene>
    <name evidence="7" type="ORF">DdX_05704</name>
</gene>
<protein>
    <recommendedName>
        <fullName evidence="6">Bestrophin homolog</fullName>
    </recommendedName>
</protein>
<comment type="caution">
    <text evidence="7">The sequence shown here is derived from an EMBL/GenBank/DDBJ whole genome shotgun (WGS) entry which is preliminary data.</text>
</comment>
<comment type="subcellular location">
    <subcellularLocation>
        <location evidence="6">Cell membrane</location>
        <topology evidence="6">Multi-pass membrane protein</topology>
    </subcellularLocation>
    <subcellularLocation>
        <location evidence="1">Membrane</location>
    </subcellularLocation>
</comment>
<keyword evidence="6" id="KW-0869">Chloride channel</keyword>
<comment type="similarity">
    <text evidence="5 6">Belongs to the anion channel-forming bestrophin (TC 1.A.46) family. Calcium-sensitive chloride channel subfamily.</text>
</comment>
<evidence type="ECO:0000256" key="6">
    <source>
        <dbReference type="RuleBase" id="RU363126"/>
    </source>
</evidence>
<keyword evidence="6" id="KW-0868">Chloride</keyword>
<keyword evidence="6" id="KW-1003">Cell membrane</keyword>
<keyword evidence="6" id="KW-0407">Ion channel</keyword>
<sequence length="387" mass="45088">MNVNQQKFFAELANYTYSTTEYLPLTFMLGFFVKIVVDRWRDIFANIGFIDNAASLVSNFIRETVMIRRNILRYLCLTQVLVLRDTSIKVRRRFPTIDCVVQAGFLQPHELEMMDKITNGFGKYWIPINWACALAMKMREKGRINADPPLVAIMQAIADFKLKLQTLCNYDWVPVPIAYPQVVFLTIRVYFLICCISRQFMINESSKHRNIFDLYFPFMTVLQFIFYMGWLKVAEALLNPLGEDDDDFESNYIVDRNLTIALYMADECCNQYPEQKPDCFDPRKGLLYSEASFMMPNHALIGSAVRIKELSHLNDKIKMYPLCYETPPSYSANEDFTCDIPPLLEEKSGKDNENFNNHSEQYVTKFNIPVPDRTLIILPDKDEHNAD</sequence>
<keyword evidence="6" id="KW-0406">Ion transport</keyword>
<evidence type="ECO:0000313" key="7">
    <source>
        <dbReference type="EMBL" id="KAI1720318.1"/>
    </source>
</evidence>
<feature type="transmembrane region" description="Helical" evidence="6">
    <location>
        <begin position="178"/>
        <end position="200"/>
    </location>
</feature>
<name>A0AAD4N6L4_9BILA</name>
<keyword evidence="2 6" id="KW-0812">Transmembrane</keyword>
<dbReference type="Pfam" id="PF01062">
    <property type="entry name" value="Bestrophin"/>
    <property type="match status" value="1"/>
</dbReference>
<dbReference type="PANTHER" id="PTHR10736:SF58">
    <property type="entry name" value="BESTROPHIN HOMOLOG-RELATED"/>
    <property type="match status" value="1"/>
</dbReference>
<dbReference type="GO" id="GO:0034707">
    <property type="term" value="C:chloride channel complex"/>
    <property type="evidence" value="ECO:0007669"/>
    <property type="project" value="UniProtKB-KW"/>
</dbReference>
<organism evidence="7 8">
    <name type="scientific">Ditylenchus destructor</name>
    <dbReference type="NCBI Taxonomy" id="166010"/>
    <lineage>
        <taxon>Eukaryota</taxon>
        <taxon>Metazoa</taxon>
        <taxon>Ecdysozoa</taxon>
        <taxon>Nematoda</taxon>
        <taxon>Chromadorea</taxon>
        <taxon>Rhabditida</taxon>
        <taxon>Tylenchina</taxon>
        <taxon>Tylenchomorpha</taxon>
        <taxon>Sphaerularioidea</taxon>
        <taxon>Anguinidae</taxon>
        <taxon>Anguininae</taxon>
        <taxon>Ditylenchus</taxon>
    </lineage>
</organism>
<dbReference type="InterPro" id="IPR000615">
    <property type="entry name" value="Bestrophin"/>
</dbReference>
<feature type="transmembrane region" description="Helical" evidence="6">
    <location>
        <begin position="212"/>
        <end position="230"/>
    </location>
</feature>
<dbReference type="GO" id="GO:0005254">
    <property type="term" value="F:chloride channel activity"/>
    <property type="evidence" value="ECO:0007669"/>
    <property type="project" value="UniProtKB-KW"/>
</dbReference>
<dbReference type="AlphaFoldDB" id="A0AAD4N6L4"/>
<accession>A0AAD4N6L4</accession>
<dbReference type="InterPro" id="IPR021134">
    <property type="entry name" value="Bestrophin-like"/>
</dbReference>
<reference evidence="7" key="1">
    <citation type="submission" date="2022-01" db="EMBL/GenBank/DDBJ databases">
        <title>Genome Sequence Resource for Two Populations of Ditylenchus destructor, the Migratory Endoparasitic Phytonematode.</title>
        <authorList>
            <person name="Zhang H."/>
            <person name="Lin R."/>
            <person name="Xie B."/>
        </authorList>
    </citation>
    <scope>NUCLEOTIDE SEQUENCE</scope>
    <source>
        <strain evidence="7">BazhouSP</strain>
    </source>
</reference>
<dbReference type="Proteomes" id="UP001201812">
    <property type="component" value="Unassembled WGS sequence"/>
</dbReference>
<evidence type="ECO:0000256" key="1">
    <source>
        <dbReference type="ARBA" id="ARBA00004370"/>
    </source>
</evidence>
<dbReference type="PANTHER" id="PTHR10736">
    <property type="entry name" value="BESTROPHIN"/>
    <property type="match status" value="1"/>
</dbReference>
<dbReference type="EMBL" id="JAKKPZ010000006">
    <property type="protein sequence ID" value="KAI1720318.1"/>
    <property type="molecule type" value="Genomic_DNA"/>
</dbReference>
<evidence type="ECO:0000256" key="2">
    <source>
        <dbReference type="ARBA" id="ARBA00022692"/>
    </source>
</evidence>
<proteinExistence type="inferred from homology"/>
<evidence type="ECO:0000313" key="8">
    <source>
        <dbReference type="Proteomes" id="UP001201812"/>
    </source>
</evidence>
<evidence type="ECO:0000256" key="3">
    <source>
        <dbReference type="ARBA" id="ARBA00022989"/>
    </source>
</evidence>
<evidence type="ECO:0000256" key="4">
    <source>
        <dbReference type="ARBA" id="ARBA00023136"/>
    </source>
</evidence>
<keyword evidence="4 6" id="KW-0472">Membrane</keyword>
<dbReference type="GO" id="GO:0005886">
    <property type="term" value="C:plasma membrane"/>
    <property type="evidence" value="ECO:0007669"/>
    <property type="project" value="UniProtKB-SubCell"/>
</dbReference>
<keyword evidence="6" id="KW-0813">Transport</keyword>
<keyword evidence="3 6" id="KW-1133">Transmembrane helix</keyword>
<keyword evidence="8" id="KW-1185">Reference proteome</keyword>
<comment type="function">
    <text evidence="6">Forms chloride channels.</text>
</comment>
<evidence type="ECO:0000256" key="5">
    <source>
        <dbReference type="ARBA" id="ARBA00034769"/>
    </source>
</evidence>